<feature type="region of interest" description="Disordered" evidence="1">
    <location>
        <begin position="375"/>
        <end position="411"/>
    </location>
</feature>
<feature type="domain" description="BIG2" evidence="2">
    <location>
        <begin position="551"/>
        <end position="620"/>
    </location>
</feature>
<sequence length="1695" mass="186509">MLKYVLIVLLILMPILSAETYISVNPIEVSVAPQEQIPYIVGLVKDGEVQQVLPWDFKFSAEKGSFSGNVYKAPPVPGTYLVFIRYKTIESVAVVNVIGREPVKEIVVEPTEVDIQVGESVTLTATALGKSKNALFYQIAWMANGGKIDSNGKFTAEKVGSYKIIALGPDGLKTKVTVNVREKGSTLSEIVISTPKKKVFVGEKLQLTAAGYDDRGQAMDTDLIWRGNAGKENARGYEFSANKVGIYNVSVKAANSDVEKTVAIEVVAVPAKLQRIELTVNEEPIYPGMIVSVKSLGYDQYGKTIDFRPLWRVDKGRIDTQGNFMASEPGIYKIEAKDVGSNIRQALQVVVVAKPNIVATPEKREIPDEIIVAEGNSDDSDADAEEFADAGSVEESTDAGNAEEYADTGDAEEYADAGDAEEFVDAGSAEESTDDGNAESTDAGSAEEYADAGDAEEYADVGDAEESTDVGSTEESTDAGNAEEYTDAGNAEEFVGESTTRDNPDELVENNLGATTEDNVDGATSAKEEQNGDDKPNNNVVDGNSNDIIDVPAGLKITSENISLQPGEQYQFSVEGAREVRWEATGGTIDRNGLYTAGSAIGDFVVVATDGDQHAKVRVNVFRGLQEVTEISNLEVLPKNITLQPGESAQFSANAYDGNNNKIAVDIEWVATGGTIDRTGLYTANNTMGNYSVKAVYKKQGLEVSSRVIIAANNEYTLQVSPVEPRVKPGEKVSFQVTLRKSNKEIWSWPWEYTFVASEGEMNDTVYTAPQKPGAYNIEIRHPKAVTNVVVIVATGEQNSRIKEIQVNRESLTLQAYSKYTFVANAIAEDGSVQQISLLWRTDGGRVDANGTFTAGGKPGNYTIEVSEPTSGVTKTINVTIIEKKSDIYRIESDPQEIVLPIGTTQKINFKLFRGSFEEFSWPWEYKSTVSGGTFENSIYTAPQEVGEYELKVEHKKAKAKFKITVTQPQIQSFTIKSDKTSVKEGTKVKFIAQVADEKGSRTFPLEWSCSGGKIKQNGWYLASESGVQTITAKIVGTDISAQATLKVIGRMKMFIEPRKLTVPVGEKLRLKITMYKGKEKLWAWPWEFKCIAEKGSFHETLYTAPDEPGTYRVKIRYKKWVKRTKIVVYTPNYNRSRIVITPQNITLEPLQKYRFSAEVYDAKNNKLSANVQWRAQGGVMEGDGTYTAGAINGEYTIVAVDRERSLETQAKVSIVEPIERVVIVPGNKEMRPGETFKFSAMGIRRNAEETPVDVKWTATGGKITPQGVFTAGQKDGGYFTVTANTKNGLSSTAKIRIVSSNSVRLKIIPESATLAPGESIKFEAVGIDSSENQVNVTPKWFAIGGTISKDGVYYAGNKVGRYYVTVIDTESHLFAKASILIEGKQQNDSGYSLRISTSSTTVRPGENVVIKPALLKNGKVEWTWPWEFKYRSSGGVLVGEYGNIWIAPKRPGSYAVTIAHRKATREIVLEVQGGYQERIEYIDISPKKITLQPNELYKFSAAAFLQNGAKYPVRISWSATGGRIDQSGTFQAGAAPGNYNVIARYRNVEAVAEVIIGRQDTTFSLGLDWGKSLRSGRVSRRQTRKFIYGNVFTKSSTELAQFRRGFIKGYGAAGLYLFQELLCHTASDFGKIYGHNLYWGNVTKNQLANFIRQFVLRLPESCHHSFKQGFVSGYKHYKGGNIYEQIYRWAKYRR</sequence>
<feature type="compositionally biased region" description="Acidic residues" evidence="1">
    <location>
        <begin position="448"/>
        <end position="468"/>
    </location>
</feature>
<dbReference type="OrthoDB" id="219814at2"/>
<reference evidence="3 4" key="1">
    <citation type="submission" date="2019-08" db="EMBL/GenBank/DDBJ databases">
        <title>Complete genome sequence of Candidatus Uab amorphum.</title>
        <authorList>
            <person name="Shiratori T."/>
            <person name="Suzuki S."/>
            <person name="Kakizawa Y."/>
            <person name="Ishida K."/>
        </authorList>
    </citation>
    <scope>NUCLEOTIDE SEQUENCE [LARGE SCALE GENOMIC DNA]</scope>
    <source>
        <strain evidence="3 4">SRT547</strain>
    </source>
</reference>
<dbReference type="Gene3D" id="2.60.40.1080">
    <property type="match status" value="1"/>
</dbReference>
<dbReference type="Proteomes" id="UP000326354">
    <property type="component" value="Chromosome"/>
</dbReference>
<feature type="domain" description="BIG2" evidence="2">
    <location>
        <begin position="630"/>
        <end position="707"/>
    </location>
</feature>
<feature type="compositionally biased region" description="Polar residues" evidence="1">
    <location>
        <begin position="537"/>
        <end position="546"/>
    </location>
</feature>
<feature type="domain" description="BIG2" evidence="2">
    <location>
        <begin position="102"/>
        <end position="178"/>
    </location>
</feature>
<evidence type="ECO:0000256" key="1">
    <source>
        <dbReference type="SAM" id="MobiDB-lite"/>
    </source>
</evidence>
<evidence type="ECO:0000259" key="2">
    <source>
        <dbReference type="SMART" id="SM00635"/>
    </source>
</evidence>
<proteinExistence type="predicted"/>
<keyword evidence="4" id="KW-1185">Reference proteome</keyword>
<protein>
    <recommendedName>
        <fullName evidence="2">BIG2 domain-containing protein</fullName>
    </recommendedName>
</protein>
<dbReference type="SMART" id="SM00635">
    <property type="entry name" value="BID_2"/>
    <property type="match status" value="4"/>
</dbReference>
<accession>A0A5S9IMA7</accession>
<evidence type="ECO:0000313" key="3">
    <source>
        <dbReference type="EMBL" id="BBM84056.1"/>
    </source>
</evidence>
<dbReference type="RefSeq" id="WP_151968234.1">
    <property type="nucleotide sequence ID" value="NZ_AP019860.1"/>
</dbReference>
<feature type="region of interest" description="Disordered" evidence="1">
    <location>
        <begin position="425"/>
        <end position="546"/>
    </location>
</feature>
<feature type="domain" description="BIG2" evidence="2">
    <location>
        <begin position="1479"/>
        <end position="1556"/>
    </location>
</feature>
<dbReference type="InterPro" id="IPR003343">
    <property type="entry name" value="Big_2"/>
</dbReference>
<feature type="compositionally biased region" description="Basic and acidic residues" evidence="1">
    <location>
        <begin position="526"/>
        <end position="536"/>
    </location>
</feature>
<dbReference type="KEGG" id="uam:UABAM_02411"/>
<feature type="compositionally biased region" description="Acidic residues" evidence="1">
    <location>
        <begin position="376"/>
        <end position="388"/>
    </location>
</feature>
<dbReference type="EMBL" id="AP019860">
    <property type="protein sequence ID" value="BBM84056.1"/>
    <property type="molecule type" value="Genomic_DNA"/>
</dbReference>
<organism evidence="3 4">
    <name type="scientific">Uabimicrobium amorphum</name>
    <dbReference type="NCBI Taxonomy" id="2596890"/>
    <lineage>
        <taxon>Bacteria</taxon>
        <taxon>Pseudomonadati</taxon>
        <taxon>Planctomycetota</taxon>
        <taxon>Candidatus Uabimicrobiia</taxon>
        <taxon>Candidatus Uabimicrobiales</taxon>
        <taxon>Candidatus Uabimicrobiaceae</taxon>
        <taxon>Candidatus Uabimicrobium</taxon>
    </lineage>
</organism>
<evidence type="ECO:0000313" key="4">
    <source>
        <dbReference type="Proteomes" id="UP000326354"/>
    </source>
</evidence>
<gene>
    <name evidence="3" type="ORF">UABAM_02411</name>
</gene>
<name>A0A5S9IMA7_UABAM</name>